<dbReference type="InterPro" id="IPR013175">
    <property type="entry name" value="INO80_su_Ies4"/>
</dbReference>
<feature type="compositionally biased region" description="Basic residues" evidence="1">
    <location>
        <begin position="316"/>
        <end position="326"/>
    </location>
</feature>
<dbReference type="GO" id="GO:0031011">
    <property type="term" value="C:Ino80 complex"/>
    <property type="evidence" value="ECO:0007669"/>
    <property type="project" value="InterPro"/>
</dbReference>
<protein>
    <submittedName>
        <fullName evidence="2">Uncharacterized protein</fullName>
    </submittedName>
</protein>
<dbReference type="PANTHER" id="PTHR28061">
    <property type="entry name" value="INO EIGHTY SUBUNIT 4"/>
    <property type="match status" value="1"/>
</dbReference>
<dbReference type="PANTHER" id="PTHR28061:SF1">
    <property type="entry name" value="INO80 COMPLEX SUBUNIT 4"/>
    <property type="match status" value="1"/>
</dbReference>
<gene>
    <name evidence="2" type="ORF">ST47_g6708</name>
</gene>
<feature type="compositionally biased region" description="Polar residues" evidence="1">
    <location>
        <begin position="448"/>
        <end position="458"/>
    </location>
</feature>
<keyword evidence="3" id="KW-1185">Reference proteome</keyword>
<proteinExistence type="predicted"/>
<feature type="region of interest" description="Disordered" evidence="1">
    <location>
        <begin position="406"/>
        <end position="458"/>
    </location>
</feature>
<feature type="compositionally biased region" description="Low complexity" evidence="1">
    <location>
        <begin position="332"/>
        <end position="345"/>
    </location>
</feature>
<sequence>MPQSHVAGRCNANAGRIKSTEWGRRGRDMLLSDDAAPNERTQAASRGEAAALLRPRPSAVLARLPVSPVCILVYAALHRLLDDSWAHAYAHAHAHALTLKHSPEALRRALAPAHPRPTRPLATQSHDVHRPSSPPPSPAPIVITTASSSPPHRHHHRIVTTTASSPPPHRHHHRIVTTTASSPPPHRHHRRVVTTTSPARVSANMSPKPAKTLTTVLKLSPKHLAHFPHDTPAPPSPASKPASTPEASPAPQMADLTAVDASAGTPDTPAALNGASTPSSLAPPASAPGSKRKTPAPKAGTKRAAATLEGSSTPKARGKPGPKKRKLGDMVNDPNNKTPAAPTPNQKLGPKANQGAINAGLRALDRTGKFKCRRWEKKGFQLRSFTGVAWDVPSWKAPNRNAAFLEDVKSDSTGSSDTKVKEESSAVSEKSGLNGDGATPVPPLMEDLNSSPAPVSAM</sequence>
<evidence type="ECO:0000313" key="3">
    <source>
        <dbReference type="Proteomes" id="UP000076837"/>
    </source>
</evidence>
<feature type="region of interest" description="Disordered" evidence="1">
    <location>
        <begin position="224"/>
        <end position="353"/>
    </location>
</feature>
<dbReference type="Proteomes" id="UP000076837">
    <property type="component" value="Unassembled WGS sequence"/>
</dbReference>
<accession>A0A163C198</accession>
<dbReference type="GO" id="GO:0006338">
    <property type="term" value="P:chromatin remodeling"/>
    <property type="evidence" value="ECO:0007669"/>
    <property type="project" value="InterPro"/>
</dbReference>
<reference evidence="2 3" key="1">
    <citation type="journal article" date="2016" name="Sci. Rep.">
        <title>Draft genome sequencing and secretome analysis of fungal phytopathogen Ascochyta rabiei provides insight into the necrotrophic effector repertoire.</title>
        <authorList>
            <person name="Verma S."/>
            <person name="Gazara R.K."/>
            <person name="Nizam S."/>
            <person name="Parween S."/>
            <person name="Chattopadhyay D."/>
            <person name="Verma P.K."/>
        </authorList>
    </citation>
    <scope>NUCLEOTIDE SEQUENCE [LARGE SCALE GENOMIC DNA]</scope>
    <source>
        <strain evidence="2 3">ArDII</strain>
    </source>
</reference>
<feature type="compositionally biased region" description="Low complexity" evidence="1">
    <location>
        <begin position="239"/>
        <end position="251"/>
    </location>
</feature>
<dbReference type="EMBL" id="JYNV01000224">
    <property type="protein sequence ID" value="KZM22147.1"/>
    <property type="molecule type" value="Genomic_DNA"/>
</dbReference>
<organism evidence="2 3">
    <name type="scientific">Didymella rabiei</name>
    <name type="common">Chickpea ascochyta blight fungus</name>
    <name type="synonym">Mycosphaerella rabiei</name>
    <dbReference type="NCBI Taxonomy" id="5454"/>
    <lineage>
        <taxon>Eukaryota</taxon>
        <taxon>Fungi</taxon>
        <taxon>Dikarya</taxon>
        <taxon>Ascomycota</taxon>
        <taxon>Pezizomycotina</taxon>
        <taxon>Dothideomycetes</taxon>
        <taxon>Pleosporomycetidae</taxon>
        <taxon>Pleosporales</taxon>
        <taxon>Pleosporineae</taxon>
        <taxon>Didymellaceae</taxon>
        <taxon>Ascochyta</taxon>
    </lineage>
</organism>
<feature type="region of interest" description="Disordered" evidence="1">
    <location>
        <begin position="112"/>
        <end position="210"/>
    </location>
</feature>
<dbReference type="STRING" id="5454.A0A163C198"/>
<feature type="compositionally biased region" description="Polar residues" evidence="1">
    <location>
        <begin position="193"/>
        <end position="205"/>
    </location>
</feature>
<dbReference type="AlphaFoldDB" id="A0A163C198"/>
<evidence type="ECO:0000256" key="1">
    <source>
        <dbReference type="SAM" id="MobiDB-lite"/>
    </source>
</evidence>
<evidence type="ECO:0000313" key="2">
    <source>
        <dbReference type="EMBL" id="KZM22147.1"/>
    </source>
</evidence>
<comment type="caution">
    <text evidence="2">The sequence shown here is derived from an EMBL/GenBank/DDBJ whole genome shotgun (WGS) entry which is preliminary data.</text>
</comment>
<feature type="compositionally biased region" description="Low complexity" evidence="1">
    <location>
        <begin position="275"/>
        <end position="288"/>
    </location>
</feature>
<name>A0A163C198_DIDRA</name>
<dbReference type="Pfam" id="PF08193">
    <property type="entry name" value="INO80_Ies4"/>
    <property type="match status" value="1"/>
</dbReference>